<protein>
    <recommendedName>
        <fullName evidence="3">Helix-turn-helix domain-containing protein</fullName>
    </recommendedName>
</protein>
<evidence type="ECO:0000313" key="1">
    <source>
        <dbReference type="EMBL" id="ALV42421.1"/>
    </source>
</evidence>
<reference evidence="1 2" key="1">
    <citation type="submission" date="2015-12" db="EMBL/GenBank/DDBJ databases">
        <authorList>
            <person name="Shamseldin A."/>
            <person name="Moawad H."/>
            <person name="Abd El-Rahim W.M."/>
            <person name="Sadowsky M.J."/>
        </authorList>
    </citation>
    <scope>NUCLEOTIDE SEQUENCE [LARGE SCALE GENOMIC DNA]</scope>
    <source>
        <strain evidence="1 2">Ar51</strain>
    </source>
</reference>
<sequence>MSTLTTGEAAKRLGVTQVAVRKLIGTGQLIQAGTVGRAILVDTVSVDQLARIGTRHGRPWTAETAWAALTLLSGETKVGWIRSSQASRLREKLRTMEPTELPILARRRAWVRHFRGTPDVVQLLRNHLLLSGAAALHDDDIAKRFGLSGGSGTADGYARSGDAEALQDAYGLIEDREGNVTIREVTVTGAFADGKVPVAAIALDLLESPATRERSAGRRVIKELLDA</sequence>
<name>A0A0U3QS52_9MICC</name>
<evidence type="ECO:0008006" key="3">
    <source>
        <dbReference type="Google" id="ProtNLM"/>
    </source>
</evidence>
<dbReference type="Proteomes" id="UP000065151">
    <property type="component" value="Chromosome"/>
</dbReference>
<dbReference type="AlphaFoldDB" id="A0A0U3QS52"/>
<organism evidence="1">
    <name type="scientific">Pseudarthrobacter sulfonivorans</name>
    <dbReference type="NCBI Taxonomy" id="121292"/>
    <lineage>
        <taxon>Bacteria</taxon>
        <taxon>Bacillati</taxon>
        <taxon>Actinomycetota</taxon>
        <taxon>Actinomycetes</taxon>
        <taxon>Micrococcales</taxon>
        <taxon>Micrococcaceae</taxon>
        <taxon>Pseudarthrobacter</taxon>
    </lineage>
</organism>
<proteinExistence type="predicted"/>
<evidence type="ECO:0000313" key="2">
    <source>
        <dbReference type="Proteomes" id="UP000065151"/>
    </source>
</evidence>
<gene>
    <name evidence="1" type="ORF">AU252_15750</name>
</gene>
<dbReference type="KEGG" id="psul:AU252_15750"/>
<dbReference type="EMBL" id="CP013747">
    <property type="protein sequence ID" value="ALV42421.1"/>
    <property type="molecule type" value="Genomic_DNA"/>
</dbReference>
<accession>A0A0U3QS52</accession>